<sequence>MIGIVDIGVSYGDVVIDNLRRAQTFDRPEDFIRDKIGFTELRRKQPETETSDLCVAAFENLCERTPIDPESVECIVVVTQTPDGHGLPHTSSIVQGKLGLHGAAAFDVSLGCSGYVHGLSILNAFMQANGMRCGLLFTADPYSKVLDSEDVVTELLFGDGATCTLIGTDPLYQLGHCLFENDGTKHQLLSVEKTGRLQMDGRSIFNFSLGTVPRQIKKCLEQNQLTPADVDLFVLHQASRYIVENMAKRLGVPAEKVPFALARIGNTVSSTIPMTLQPRLQEKQRTILISGFGVGLSWGTTVLKRCSA</sequence>
<keyword evidence="1" id="KW-0808">Transferase</keyword>
<keyword evidence="6" id="KW-1185">Reference proteome</keyword>
<dbReference type="GO" id="GO:0044550">
    <property type="term" value="P:secondary metabolite biosynthetic process"/>
    <property type="evidence" value="ECO:0007669"/>
    <property type="project" value="TreeGrafter"/>
</dbReference>
<keyword evidence="2" id="KW-0012">Acyltransferase</keyword>
<evidence type="ECO:0000256" key="2">
    <source>
        <dbReference type="ARBA" id="ARBA00023315"/>
    </source>
</evidence>
<evidence type="ECO:0000259" key="3">
    <source>
        <dbReference type="Pfam" id="PF08541"/>
    </source>
</evidence>
<evidence type="ECO:0000256" key="1">
    <source>
        <dbReference type="ARBA" id="ARBA00022679"/>
    </source>
</evidence>
<dbReference type="SUPFAM" id="SSF53901">
    <property type="entry name" value="Thiolase-like"/>
    <property type="match status" value="1"/>
</dbReference>
<dbReference type="InterPro" id="IPR013751">
    <property type="entry name" value="ACP_syn_III_N"/>
</dbReference>
<dbReference type="RefSeq" id="WP_078717874.1">
    <property type="nucleotide sequence ID" value="NZ_FUYC01000014.1"/>
</dbReference>
<protein>
    <submittedName>
        <fullName evidence="5">3-oxoacyl-[acyl-carrier-protein] synthase-3</fullName>
    </submittedName>
</protein>
<dbReference type="Gene3D" id="3.40.47.10">
    <property type="match status" value="1"/>
</dbReference>
<reference evidence="5 6" key="1">
    <citation type="submission" date="2017-02" db="EMBL/GenBank/DDBJ databases">
        <authorList>
            <person name="Peterson S.W."/>
        </authorList>
    </citation>
    <scope>NUCLEOTIDE SEQUENCE [LARGE SCALE GENOMIC DNA]</scope>
    <source>
        <strain evidence="5 6">DSM 16080</strain>
    </source>
</reference>
<organism evidence="5 6">
    <name type="scientific">Paucidesulfovibrio gracilis DSM 16080</name>
    <dbReference type="NCBI Taxonomy" id="1121449"/>
    <lineage>
        <taxon>Bacteria</taxon>
        <taxon>Pseudomonadati</taxon>
        <taxon>Thermodesulfobacteriota</taxon>
        <taxon>Desulfovibrionia</taxon>
        <taxon>Desulfovibrionales</taxon>
        <taxon>Desulfovibrionaceae</taxon>
        <taxon>Paucidesulfovibrio</taxon>
    </lineage>
</organism>
<dbReference type="Proteomes" id="UP000190027">
    <property type="component" value="Unassembled WGS sequence"/>
</dbReference>
<evidence type="ECO:0000259" key="4">
    <source>
        <dbReference type="Pfam" id="PF08545"/>
    </source>
</evidence>
<dbReference type="PANTHER" id="PTHR34069">
    <property type="entry name" value="3-OXOACYL-[ACYL-CARRIER-PROTEIN] SYNTHASE 3"/>
    <property type="match status" value="1"/>
</dbReference>
<feature type="domain" description="Beta-ketoacyl-[acyl-carrier-protein] synthase III N-terminal" evidence="4">
    <location>
        <begin position="106"/>
        <end position="169"/>
    </location>
</feature>
<name>A0A1T4XQG2_9BACT</name>
<dbReference type="AlphaFoldDB" id="A0A1T4XQG2"/>
<dbReference type="GO" id="GO:0004315">
    <property type="term" value="F:3-oxoacyl-[acyl-carrier-protein] synthase activity"/>
    <property type="evidence" value="ECO:0007669"/>
    <property type="project" value="InterPro"/>
</dbReference>
<dbReference type="PANTHER" id="PTHR34069:SF2">
    <property type="entry name" value="BETA-KETOACYL-[ACYL-CARRIER-PROTEIN] SYNTHASE III"/>
    <property type="match status" value="1"/>
</dbReference>
<evidence type="ECO:0000313" key="5">
    <source>
        <dbReference type="EMBL" id="SKA91361.1"/>
    </source>
</evidence>
<evidence type="ECO:0000313" key="6">
    <source>
        <dbReference type="Proteomes" id="UP000190027"/>
    </source>
</evidence>
<dbReference type="Pfam" id="PF08541">
    <property type="entry name" value="ACP_syn_III_C"/>
    <property type="match status" value="1"/>
</dbReference>
<dbReference type="STRING" id="1121449.SAMN02745704_02323"/>
<dbReference type="InterPro" id="IPR013747">
    <property type="entry name" value="ACP_syn_III_C"/>
</dbReference>
<dbReference type="EMBL" id="FUYC01000014">
    <property type="protein sequence ID" value="SKA91361.1"/>
    <property type="molecule type" value="Genomic_DNA"/>
</dbReference>
<proteinExistence type="predicted"/>
<dbReference type="InterPro" id="IPR016039">
    <property type="entry name" value="Thiolase-like"/>
</dbReference>
<gene>
    <name evidence="5" type="ORF">SAMN02745704_02323</name>
</gene>
<dbReference type="GO" id="GO:0006633">
    <property type="term" value="P:fatty acid biosynthetic process"/>
    <property type="evidence" value="ECO:0007669"/>
    <property type="project" value="InterPro"/>
</dbReference>
<dbReference type="CDD" id="cd00830">
    <property type="entry name" value="KAS_III"/>
    <property type="match status" value="1"/>
</dbReference>
<dbReference type="Pfam" id="PF08545">
    <property type="entry name" value="ACP_syn_III"/>
    <property type="match status" value="1"/>
</dbReference>
<dbReference type="OrthoDB" id="9815506at2"/>
<feature type="domain" description="Beta-ketoacyl-[acyl-carrier-protein] synthase III C-terminal" evidence="3">
    <location>
        <begin position="220"/>
        <end position="304"/>
    </location>
</feature>
<accession>A0A1T4XQG2</accession>